<evidence type="ECO:0000313" key="3">
    <source>
        <dbReference type="Proteomes" id="UP000199735"/>
    </source>
</evidence>
<dbReference type="InterPro" id="IPR015943">
    <property type="entry name" value="WD40/YVTN_repeat-like_dom_sf"/>
</dbReference>
<evidence type="ECO:0000313" key="2">
    <source>
        <dbReference type="EMBL" id="SEN95154.1"/>
    </source>
</evidence>
<gene>
    <name evidence="2" type="ORF">SAMN04489762_3172</name>
</gene>
<proteinExistence type="predicted"/>
<accession>A0AAX2EJ04</accession>
<dbReference type="AlphaFoldDB" id="A0AAX2EJ04"/>
<dbReference type="InterPro" id="IPR058667">
    <property type="entry name" value="DUF6242_C"/>
</dbReference>
<comment type="caution">
    <text evidence="2">The sequence shown here is derived from an EMBL/GenBank/DDBJ whole genome shotgun (WGS) entry which is preliminary data.</text>
</comment>
<name>A0AAX2EJ04_9BACI</name>
<dbReference type="Pfam" id="PF25852">
    <property type="entry name" value="DUF6242_C"/>
    <property type="match status" value="1"/>
</dbReference>
<organism evidence="2 3">
    <name type="scientific">Terribacillus saccharophilus</name>
    <dbReference type="NCBI Taxonomy" id="361277"/>
    <lineage>
        <taxon>Bacteria</taxon>
        <taxon>Bacillati</taxon>
        <taxon>Bacillota</taxon>
        <taxon>Bacilli</taxon>
        <taxon>Bacillales</taxon>
        <taxon>Bacillaceae</taxon>
        <taxon>Terribacillus</taxon>
    </lineage>
</organism>
<evidence type="ECO:0000259" key="1">
    <source>
        <dbReference type="Pfam" id="PF25852"/>
    </source>
</evidence>
<dbReference type="Gene3D" id="2.130.10.10">
    <property type="entry name" value="YVTN repeat-like/Quinoprotein amine dehydrogenase"/>
    <property type="match status" value="1"/>
</dbReference>
<dbReference type="Proteomes" id="UP000199735">
    <property type="component" value="Unassembled WGS sequence"/>
</dbReference>
<protein>
    <recommendedName>
        <fullName evidence="1">DUF6242 domain-containing protein</fullName>
    </recommendedName>
</protein>
<dbReference type="RefSeq" id="WP_093881357.1">
    <property type="nucleotide sequence ID" value="NZ_FOCD01000004.1"/>
</dbReference>
<reference evidence="2 3" key="1">
    <citation type="submission" date="2016-10" db="EMBL/GenBank/DDBJ databases">
        <authorList>
            <person name="Varghese N."/>
            <person name="Submissions S."/>
        </authorList>
    </citation>
    <scope>NUCLEOTIDE SEQUENCE [LARGE SCALE GENOMIC DNA]</scope>
    <source>
        <strain evidence="2 3">DSM 21619</strain>
    </source>
</reference>
<dbReference type="EMBL" id="FOCD01000004">
    <property type="protein sequence ID" value="SEN95154.1"/>
    <property type="molecule type" value="Genomic_DNA"/>
</dbReference>
<dbReference type="PROSITE" id="PS51257">
    <property type="entry name" value="PROKAR_LIPOPROTEIN"/>
    <property type="match status" value="1"/>
</dbReference>
<feature type="domain" description="DUF6242" evidence="1">
    <location>
        <begin position="38"/>
        <end position="218"/>
    </location>
</feature>
<dbReference type="CDD" id="cd15482">
    <property type="entry name" value="Sialidase_non-viral"/>
    <property type="match status" value="1"/>
</dbReference>
<dbReference type="SUPFAM" id="SSF110296">
    <property type="entry name" value="Oligoxyloglucan reducing end-specific cellobiohydrolase"/>
    <property type="match status" value="1"/>
</dbReference>
<sequence>MRYIVGICLCLLLLAGCQEEQTPTPEEEPTLTGPAISYTIDESGLQVTMNNGQNWMKVPVEVDDLFAGEYQGSKTELIDQSYLLSADRLAFIVGGFEQTAVLSSTDQGKTWNTAEFPDAIQGIRLRIIGFTSEQDGFVILSGGRTMSAEGNQIYQTTDGGKTWNLVGSAPSERIVQSGTFVSKDIGFMSFGSTGPTEYYRTTDGGSNWDNFEVELPGIYKDVFSVMESAEFDGDQIVMQMGQGTNGDYYGGNVKAKLVSDNNGESFEMTGLIDPDDVMTDEEEENWRENDSYY</sequence>